<feature type="region of interest" description="Disordered" evidence="2">
    <location>
        <begin position="358"/>
        <end position="378"/>
    </location>
</feature>
<comment type="caution">
    <text evidence="5">The sequence shown here is derived from an EMBL/GenBank/DDBJ whole genome shotgun (WGS) entry which is preliminary data.</text>
</comment>
<feature type="coiled-coil region" evidence="1">
    <location>
        <begin position="1417"/>
        <end position="1480"/>
    </location>
</feature>
<dbReference type="Gene3D" id="3.30.420.10">
    <property type="entry name" value="Ribonuclease H-like superfamily/Ribonuclease H"/>
    <property type="match status" value="2"/>
</dbReference>
<evidence type="ECO:0000313" key="6">
    <source>
        <dbReference type="Proteomes" id="UP001497472"/>
    </source>
</evidence>
<dbReference type="InterPro" id="IPR036691">
    <property type="entry name" value="Endo/exonu/phosph_ase_sf"/>
</dbReference>
<dbReference type="SUPFAM" id="SSF56219">
    <property type="entry name" value="DNase I-like"/>
    <property type="match status" value="2"/>
</dbReference>
<reference evidence="5 6" key="1">
    <citation type="submission" date="2023-11" db="EMBL/GenBank/DDBJ databases">
        <authorList>
            <person name="Okamura Y."/>
        </authorList>
    </citation>
    <scope>NUCLEOTIDE SEQUENCE [LARGE SCALE GENOMIC DNA]</scope>
</reference>
<dbReference type="CDD" id="cd09276">
    <property type="entry name" value="Rnase_HI_RT_non_LTR"/>
    <property type="match status" value="2"/>
</dbReference>
<dbReference type="InterPro" id="IPR005135">
    <property type="entry name" value="Endo/exonuclease/phosphatase"/>
</dbReference>
<evidence type="ECO:0000313" key="5">
    <source>
        <dbReference type="EMBL" id="CAK1541875.1"/>
    </source>
</evidence>
<feature type="region of interest" description="Disordered" evidence="2">
    <location>
        <begin position="1888"/>
        <end position="1908"/>
    </location>
</feature>
<dbReference type="SUPFAM" id="SSF53098">
    <property type="entry name" value="Ribonuclease H-like"/>
    <property type="match status" value="2"/>
</dbReference>
<evidence type="ECO:0008006" key="7">
    <source>
        <dbReference type="Google" id="ProtNLM"/>
    </source>
</evidence>
<feature type="compositionally biased region" description="Basic and acidic residues" evidence="2">
    <location>
        <begin position="1191"/>
        <end position="1230"/>
    </location>
</feature>
<dbReference type="InterPro" id="IPR002156">
    <property type="entry name" value="RNaseH_domain"/>
</dbReference>
<feature type="region of interest" description="Disordered" evidence="2">
    <location>
        <begin position="1267"/>
        <end position="1311"/>
    </location>
</feature>
<feature type="domain" description="RNase H type-1" evidence="4">
    <location>
        <begin position="2332"/>
        <end position="2463"/>
    </location>
</feature>
<dbReference type="InterPro" id="IPR012337">
    <property type="entry name" value="RNaseH-like_sf"/>
</dbReference>
<dbReference type="PANTHER" id="PTHR33481:SF1">
    <property type="entry name" value="ENDONUCLEASE_EXONUCLEASE_PHOSPHATASE DOMAIN-CONTAINING PROTEIN-RELATED"/>
    <property type="match status" value="1"/>
</dbReference>
<dbReference type="SUPFAM" id="SSF56672">
    <property type="entry name" value="DNA/RNA polymerases"/>
    <property type="match status" value="2"/>
</dbReference>
<dbReference type="PROSITE" id="PS50879">
    <property type="entry name" value="RNASE_H_1"/>
    <property type="match status" value="2"/>
</dbReference>
<evidence type="ECO:0000256" key="2">
    <source>
        <dbReference type="SAM" id="MobiDB-lite"/>
    </source>
</evidence>
<dbReference type="GO" id="GO:0004523">
    <property type="term" value="F:RNA-DNA hybrid ribonuclease activity"/>
    <property type="evidence" value="ECO:0007669"/>
    <property type="project" value="InterPro"/>
</dbReference>
<dbReference type="InterPro" id="IPR043502">
    <property type="entry name" value="DNA/RNA_pol_sf"/>
</dbReference>
<dbReference type="Pfam" id="PF14529">
    <property type="entry name" value="Exo_endo_phos_2"/>
    <property type="match status" value="2"/>
</dbReference>
<dbReference type="InterPro" id="IPR000477">
    <property type="entry name" value="RT_dom"/>
</dbReference>
<dbReference type="EMBL" id="CAVLEF010000002">
    <property type="protein sequence ID" value="CAK1541875.1"/>
    <property type="molecule type" value="Genomic_DNA"/>
</dbReference>
<dbReference type="GO" id="GO:0042575">
    <property type="term" value="C:DNA polymerase complex"/>
    <property type="evidence" value="ECO:0007669"/>
    <property type="project" value="UniProtKB-ARBA"/>
</dbReference>
<keyword evidence="1" id="KW-0175">Coiled coil</keyword>
<evidence type="ECO:0000256" key="1">
    <source>
        <dbReference type="SAM" id="Coils"/>
    </source>
</evidence>
<dbReference type="Proteomes" id="UP001497472">
    <property type="component" value="Unassembled WGS sequence"/>
</dbReference>
<feature type="domain" description="Reverse transcriptase" evidence="3">
    <location>
        <begin position="469"/>
        <end position="738"/>
    </location>
</feature>
<feature type="region of interest" description="Disordered" evidence="2">
    <location>
        <begin position="1068"/>
        <end position="1097"/>
    </location>
</feature>
<dbReference type="CDD" id="cd09077">
    <property type="entry name" value="R1-I-EN"/>
    <property type="match status" value="1"/>
</dbReference>
<dbReference type="GO" id="GO:0071897">
    <property type="term" value="P:DNA biosynthetic process"/>
    <property type="evidence" value="ECO:0007669"/>
    <property type="project" value="UniProtKB-ARBA"/>
</dbReference>
<protein>
    <recommendedName>
        <fullName evidence="7">Reverse transcriptase</fullName>
    </recommendedName>
</protein>
<dbReference type="InterPro" id="IPR036397">
    <property type="entry name" value="RNaseH_sf"/>
</dbReference>
<organism evidence="5 6">
    <name type="scientific">Leptosia nina</name>
    <dbReference type="NCBI Taxonomy" id="320188"/>
    <lineage>
        <taxon>Eukaryota</taxon>
        <taxon>Metazoa</taxon>
        <taxon>Ecdysozoa</taxon>
        <taxon>Arthropoda</taxon>
        <taxon>Hexapoda</taxon>
        <taxon>Insecta</taxon>
        <taxon>Pterygota</taxon>
        <taxon>Neoptera</taxon>
        <taxon>Endopterygota</taxon>
        <taxon>Lepidoptera</taxon>
        <taxon>Glossata</taxon>
        <taxon>Ditrysia</taxon>
        <taxon>Papilionoidea</taxon>
        <taxon>Pieridae</taxon>
        <taxon>Pierinae</taxon>
        <taxon>Leptosia</taxon>
    </lineage>
</organism>
<accession>A0AAV1J003</accession>
<name>A0AAV1J003_9NEOP</name>
<proteinExistence type="predicted"/>
<evidence type="ECO:0000259" key="4">
    <source>
        <dbReference type="PROSITE" id="PS50879"/>
    </source>
</evidence>
<dbReference type="PANTHER" id="PTHR33481">
    <property type="entry name" value="REVERSE TRANSCRIPTASE"/>
    <property type="match status" value="1"/>
</dbReference>
<keyword evidence="6" id="KW-1185">Reference proteome</keyword>
<sequence length="2620" mass="295022">MHNTDTDIALISEPYIGNSKHVKNMQGFNVFQADGATKVRACILAKTHIHAITLTQFTTDDLCVISIPTKNYNIYVVSIYIEPRTDTNNILNKLDQFLHTHNGSHIIIGGDFNGWHSTWGSSADNPRGVEVADFISTHDLQLGNVGQTPTFQTITHGQKRTSIIDLTLYSPNLISKINDWQVHPGHFPSTQHNHITFAINLTQSPALTNNTHSTFLYQTNKGNWHLFKEHLHTKIFNSGILDKNIDALTDKQLEQTIITLTEIINDASTLTFPIRNNGIKPRPPWWSDELQSLKEECIRIHRRLHNSRGRPPDPNTLDEYKTLKENYADKLKQTSTQSFRSFCSLQTKENVWSLTNRLLKSRGPNPPPQTLRRKDNTYTNTAEETAQELLNHFYPDDGLDTDPAHTQIRNTSNDLPNTQNDPDFSQEEVLEILNNMNPNKAPGHDHLTSDICSMVANQYPELLTNLLNRCLSLEYFPVTWKRTVVKVIPKPSKADYTDLSSYRPIGLIPVFGKTLEKLFTRRVIYSAQHNKTLNTTQYGFTQQTGTTQAILSVINKVKASKQNHHETLAVSLDIKGAFDNAWWPAILSGLRDVGCPLNIYKLIKNYLSERTVNLTIGEHTTIKTNSKGCIQGSACGPVLWNILINKLLNTTLPPGCHLQAFADDVVLIATAPDINKLQEITNTSLDIIFHWGKSVKLEFGPEKTQLIHFTNKAQQTNIKINNINLRPSDSIKYLGVIIDRKLTFKKHINHITQKAQNIFNKLCNFIRPTWGIHTENIKIIYHMVIVPTITYAAGVWGKAANTKTNKNKLLSIQRRFAIKAIRGFRTISTNAALALAEFLPLDIKINEINCIETARVERKTDLIPSDIPIETPVHPSKLLHPANRKGIRHTTYKNNTHKHIQPTPHNIFTDGSKQEGGETGAAFIIHAPNTNNIIHTRKIKLHSTSSIFQAELLAIKEACKWATKHKISSIIHSDSQSALAALEQPSSTNPLVNSIHNTLHHNKHTKIHFKWVRAHTGIIGNEEADAAAKAASKAHKAPDFINCPLSHIKHIARLNSYTNWEKRYLEEPTGATTRESGFGSLAGDRPRTGASGTEERVAAEVDGTTLPGPFGPFFFAAAAAAGRSLPLPSAANGGLIVLEKSNEPQNPKTKSPQGQGLVQRQVVRFSLSPPAQQKVQAKQLPPKPIPPKACEPAKMKGEKKVALAVNAKREERKGQGEGEGKTERDGEKENVTGLLDRIEKLIDDSRNLRGDIKEGIKKALRSLRQIAKETKEGGNKQHGEGRREVQTQTEEERREKIETRKEKGKEGDLMRELREQRMMIEKEEIKEALDQGNRVISEFRTYASVAAAAGKTGENGRKKIEQESAKYAITVASEGKETSGEVLEEIRKTVDAKKTGLRVDRIRKIKDQRVIVGCESREELERVKEKLRKNNKLKVEEALNKDPQIILRDVLSVHTDEEIVAALKTQNREIMKEVKKEEEERITVRESLLVAQANLQRKDVATTELILEGQKRRMDMALIQEPYVGREGKMKEYRGTRVFQFVGKADKRKPTTRMCTCVSYYFEPTPTPIEPYLNELRRIQKLVGPSVIFAGDANAKSDLWGGRITDRRGESLMGSISEMGAYVANEGLTPTFDTYRGGKRYSSYVDVTFHTANLLGLVGEWRVEEALTSSDHNTILFEIKKTKLKGTMIERTTRIYKTGKAHWTDFREKIGQLLERKSISVEILNKIGTEEELDRVVEEYTEMIKEVCEESLPKLNKTRKLTVPWWTPELTALKNQMRTKKRRIRCAAPTRRLHVVEDYLKTKEKYEVSIKEAKLRSWKEFCGKQDREGMWEGIYRIINRTEIRREDVPLVKEGQVLGMRESAELLARTFYPDDDDDKDQPVHKEIRTRALGVNEGPSDDPPEPPFTEHELDRVLSSFNPKKAPGSDGLTLDICKEAIMADRTLFLALINKCLAIGHFPTIWKEATVVILRKPGRTEYTIPKAYRPIGLLPVMGKIAEKLLVARASYHIVPYLSARQYGFMPQRGTEDALYDLLSNIKARISEKKIAVLVSLDIEGAFDSAWWPAIKCRLAEAGCPTNLRLEKKGVCAQAFADDVVLLFDGHTASEIEGQANAALSYVQGWGVVNKLKFAPHKTKALVVTKKLKHDTPRLSMGGEGIEVVREVRLLGLVIDESLTFNTHVKTTCAKAYRIFRQLARAAKISWGLDTSIIRTIYTAVIEPVLMYAAGAWGQAVSKKCVKVQLDRIQRMFLQKMCKAYRTASLHSVRILTGVIPLNLRIEEAAVLYRVKRGLMPPPYLDASMVTRTKPTDLPHPADEPRLSFEHYKTELRLDEQADATNIYTDGSKTDDGVGAAVVLRRLDKELKTVKIKLATYCTVFQAEMVALHKAIQLATKVISPKINLCSDSRSALEDIVSGRSLNPLVVQTRRTLRSLSKCKEVRLFWIKAHVGHEGNERADQLAKEAATDRKRKPDFDKCPVSTVKRLLRADSVRRWEEEYNGGTTASTTKIFLPTVATANKLIKKIGLDSGLTQALTGHGGFAAYLHRFNCKDDPICACGGGDETIIHLLTRCPIHSSDRTDLEHRLDIDLTEDRLSEVLGDDKARPVLIKYIRKVVRMANARNK</sequence>
<evidence type="ECO:0000259" key="3">
    <source>
        <dbReference type="PROSITE" id="PS50878"/>
    </source>
</evidence>
<dbReference type="Gene3D" id="3.60.10.10">
    <property type="entry name" value="Endonuclease/exonuclease/phosphatase"/>
    <property type="match status" value="2"/>
</dbReference>
<dbReference type="CDD" id="cd01650">
    <property type="entry name" value="RT_nLTR_like"/>
    <property type="match status" value="2"/>
</dbReference>
<dbReference type="Pfam" id="PF00075">
    <property type="entry name" value="RNase_H"/>
    <property type="match status" value="2"/>
</dbReference>
<feature type="region of interest" description="Disordered" evidence="2">
    <location>
        <begin position="1169"/>
        <end position="1230"/>
    </location>
</feature>
<dbReference type="GO" id="GO:0003676">
    <property type="term" value="F:nucleic acid binding"/>
    <property type="evidence" value="ECO:0007669"/>
    <property type="project" value="InterPro"/>
</dbReference>
<dbReference type="Pfam" id="PF00078">
    <property type="entry name" value="RVT_1"/>
    <property type="match status" value="2"/>
</dbReference>
<gene>
    <name evidence="5" type="ORF">LNINA_LOCUS1824</name>
</gene>
<dbReference type="PROSITE" id="PS50878">
    <property type="entry name" value="RT_POL"/>
    <property type="match status" value="1"/>
</dbReference>
<feature type="domain" description="RNase H type-1" evidence="4">
    <location>
        <begin position="901"/>
        <end position="1033"/>
    </location>
</feature>